<evidence type="ECO:0000313" key="1">
    <source>
        <dbReference type="EMBL" id="KAF3560733.1"/>
    </source>
</evidence>
<name>A0ABQ7CN06_BRACR</name>
<evidence type="ECO:0000313" key="2">
    <source>
        <dbReference type="Proteomes" id="UP000266723"/>
    </source>
</evidence>
<reference evidence="1 2" key="1">
    <citation type="journal article" date="2020" name="BMC Genomics">
        <title>Intraspecific diversification of the crop wild relative Brassica cretica Lam. using demographic model selection.</title>
        <authorList>
            <person name="Kioukis A."/>
            <person name="Michalopoulou V.A."/>
            <person name="Briers L."/>
            <person name="Pirintsos S."/>
            <person name="Studholme D.J."/>
            <person name="Pavlidis P."/>
            <person name="Sarris P.F."/>
        </authorList>
    </citation>
    <scope>NUCLEOTIDE SEQUENCE [LARGE SCALE GENOMIC DNA]</scope>
    <source>
        <strain evidence="2">cv. PFS-1207/04</strain>
    </source>
</reference>
<dbReference type="EMBL" id="QGKV02000759">
    <property type="protein sequence ID" value="KAF3560733.1"/>
    <property type="molecule type" value="Genomic_DNA"/>
</dbReference>
<keyword evidence="2" id="KW-1185">Reference proteome</keyword>
<comment type="caution">
    <text evidence="1">The sequence shown here is derived from an EMBL/GenBank/DDBJ whole genome shotgun (WGS) entry which is preliminary data.</text>
</comment>
<sequence length="468" mass="50927">MYGSAIPLIMVQFNGQYHTLIGMIYEVLDREKRRTVGTALKRLEQRGFNQLSLTGAMETIHLVQIWMDAGVGAGASLNRNLEAGVLPEAWMIFPNQFAPYFSILSSNSGNNLCTQVLLRSGPCSNLGENKFPGDKPGPSKRFQFSLVGARPDGETFDASVGINIGLSVAGRFRHLALHVDWTARLIGLAGEDHLYLLKFAVGDLLPRSEAGILDLGFALQTYILTLGWRSSVLGSNRVKTAIFLIPSSGGTRPFVEAWRPILCRTILRTYIAPGGESSSCCLEPIVSIDFTQHRTLSSGNGPLSISTGCGSMSRLRWLPFADPFRMSSGPYMAASLFRNCCGTRGPEDYRDIVPKPRVSQIARKDRRVARLLLPRPLCMPKFETSLMKIAISLDSLMVVRNRDVAFASVDGSLSGIQLVAGEGGSSPAGEEAKLSSRIEELAAIDGDFDSILAGLKSECNLFSDLDEL</sequence>
<organism evidence="1 2">
    <name type="scientific">Brassica cretica</name>
    <name type="common">Mustard</name>
    <dbReference type="NCBI Taxonomy" id="69181"/>
    <lineage>
        <taxon>Eukaryota</taxon>
        <taxon>Viridiplantae</taxon>
        <taxon>Streptophyta</taxon>
        <taxon>Embryophyta</taxon>
        <taxon>Tracheophyta</taxon>
        <taxon>Spermatophyta</taxon>
        <taxon>Magnoliopsida</taxon>
        <taxon>eudicotyledons</taxon>
        <taxon>Gunneridae</taxon>
        <taxon>Pentapetalae</taxon>
        <taxon>rosids</taxon>
        <taxon>malvids</taxon>
        <taxon>Brassicales</taxon>
        <taxon>Brassicaceae</taxon>
        <taxon>Brassiceae</taxon>
        <taxon>Brassica</taxon>
    </lineage>
</organism>
<proteinExistence type="predicted"/>
<protein>
    <submittedName>
        <fullName evidence="1">Uncharacterized protein</fullName>
    </submittedName>
</protein>
<accession>A0ABQ7CN06</accession>
<gene>
    <name evidence="1" type="ORF">DY000_02014470</name>
</gene>
<dbReference type="Proteomes" id="UP000266723">
    <property type="component" value="Unassembled WGS sequence"/>
</dbReference>